<dbReference type="Gene3D" id="3.40.980.10">
    <property type="entry name" value="MoaB/Mog-like domain"/>
    <property type="match status" value="1"/>
</dbReference>
<dbReference type="Proteomes" id="UP000663866">
    <property type="component" value="Unassembled WGS sequence"/>
</dbReference>
<feature type="region of interest" description="Disordered" evidence="1">
    <location>
        <begin position="1"/>
        <end position="23"/>
    </location>
</feature>
<gene>
    <name evidence="2" type="ORF">OVN521_LOCUS33949</name>
</gene>
<dbReference type="AlphaFoldDB" id="A0A820N9Q6"/>
<protein>
    <submittedName>
        <fullName evidence="2">Uncharacterized protein</fullName>
    </submittedName>
</protein>
<sequence length="124" mass="14292">SNFFSTNRGAELQRHNRSDSELKQQHEIRLSILLREQQLHSAVTDEHKRRVNEEALLKLCDEIRPNLILTTGGTRISLYDITPEVCVLVLLLFNRLISALGDELSYYKENLWPNTDNGCEVISN</sequence>
<feature type="non-terminal residue" evidence="2">
    <location>
        <position position="1"/>
    </location>
</feature>
<accession>A0A820N9Q6</accession>
<dbReference type="SUPFAM" id="SSF53218">
    <property type="entry name" value="Molybdenum cofactor biosynthesis proteins"/>
    <property type="match status" value="1"/>
</dbReference>
<name>A0A820N9Q6_9BILA</name>
<proteinExistence type="predicted"/>
<reference evidence="2" key="1">
    <citation type="submission" date="2021-02" db="EMBL/GenBank/DDBJ databases">
        <authorList>
            <person name="Nowell W R."/>
        </authorList>
    </citation>
    <scope>NUCLEOTIDE SEQUENCE</scope>
</reference>
<evidence type="ECO:0000313" key="2">
    <source>
        <dbReference type="EMBL" id="CAF4385116.1"/>
    </source>
</evidence>
<dbReference type="EMBL" id="CAJOBG010039363">
    <property type="protein sequence ID" value="CAF4385116.1"/>
    <property type="molecule type" value="Genomic_DNA"/>
</dbReference>
<evidence type="ECO:0000256" key="1">
    <source>
        <dbReference type="SAM" id="MobiDB-lite"/>
    </source>
</evidence>
<evidence type="ECO:0000313" key="3">
    <source>
        <dbReference type="Proteomes" id="UP000663866"/>
    </source>
</evidence>
<organism evidence="2 3">
    <name type="scientific">Rotaria magnacalcarata</name>
    <dbReference type="NCBI Taxonomy" id="392030"/>
    <lineage>
        <taxon>Eukaryota</taxon>
        <taxon>Metazoa</taxon>
        <taxon>Spiralia</taxon>
        <taxon>Gnathifera</taxon>
        <taxon>Rotifera</taxon>
        <taxon>Eurotatoria</taxon>
        <taxon>Bdelloidea</taxon>
        <taxon>Philodinida</taxon>
        <taxon>Philodinidae</taxon>
        <taxon>Rotaria</taxon>
    </lineage>
</organism>
<keyword evidence="3" id="KW-1185">Reference proteome</keyword>
<feature type="compositionally biased region" description="Basic and acidic residues" evidence="1">
    <location>
        <begin position="11"/>
        <end position="23"/>
    </location>
</feature>
<dbReference type="InterPro" id="IPR036425">
    <property type="entry name" value="MoaB/Mog-like_dom_sf"/>
</dbReference>
<comment type="caution">
    <text evidence="2">The sequence shown here is derived from an EMBL/GenBank/DDBJ whole genome shotgun (WGS) entry which is preliminary data.</text>
</comment>